<dbReference type="OrthoDB" id="9799199at2"/>
<organism evidence="25 26">
    <name type="scientific">Arachidicoccus ginsenosidivorans</name>
    <dbReference type="NCBI Taxonomy" id="496057"/>
    <lineage>
        <taxon>Bacteria</taxon>
        <taxon>Pseudomonadati</taxon>
        <taxon>Bacteroidota</taxon>
        <taxon>Chitinophagia</taxon>
        <taxon>Chitinophagales</taxon>
        <taxon>Chitinophagaceae</taxon>
        <taxon>Arachidicoccus</taxon>
    </lineage>
</organism>
<evidence type="ECO:0000256" key="17">
    <source>
        <dbReference type="ARBA" id="ARBA00023264"/>
    </source>
</evidence>
<keyword evidence="12 25" id="KW-0548">Nucleotidyltransferase</keyword>
<feature type="transmembrane region" description="Helical" evidence="24">
    <location>
        <begin position="121"/>
        <end position="141"/>
    </location>
</feature>
<feature type="transmembrane region" description="Helical" evidence="24">
    <location>
        <begin position="88"/>
        <end position="109"/>
    </location>
</feature>
<keyword evidence="10 25" id="KW-0808">Transferase</keyword>
<dbReference type="AlphaFoldDB" id="A0A5B8VJV3"/>
<keyword evidence="26" id="KW-1185">Reference proteome</keyword>
<feature type="transmembrane region" description="Helical" evidence="24">
    <location>
        <begin position="12"/>
        <end position="28"/>
    </location>
</feature>
<keyword evidence="17" id="KW-1208">Phospholipid metabolism</keyword>
<dbReference type="GO" id="GO:0004605">
    <property type="term" value="F:phosphatidate cytidylyltransferase activity"/>
    <property type="evidence" value="ECO:0007669"/>
    <property type="project" value="UniProtKB-EC"/>
</dbReference>
<dbReference type="Proteomes" id="UP000321291">
    <property type="component" value="Chromosome"/>
</dbReference>
<evidence type="ECO:0000256" key="18">
    <source>
        <dbReference type="ARBA" id="ARBA00029893"/>
    </source>
</evidence>
<keyword evidence="9" id="KW-0444">Lipid biosynthesis</keyword>
<comment type="pathway">
    <text evidence="3">Phospholipid metabolism; CDP-diacylglycerol biosynthesis; CDP-diacylglycerol from sn-glycerol 3-phosphate: step 3/3.</text>
</comment>
<dbReference type="EC" id="2.7.7.41" evidence="6"/>
<evidence type="ECO:0000256" key="24">
    <source>
        <dbReference type="SAM" id="Phobius"/>
    </source>
</evidence>
<evidence type="ECO:0000256" key="7">
    <source>
        <dbReference type="ARBA" id="ARBA00019373"/>
    </source>
</evidence>
<name>A0A5B8VJV3_9BACT</name>
<comment type="similarity">
    <text evidence="5">Belongs to the CDS family.</text>
</comment>
<evidence type="ECO:0000256" key="10">
    <source>
        <dbReference type="ARBA" id="ARBA00022679"/>
    </source>
</evidence>
<feature type="transmembrane region" description="Helical" evidence="24">
    <location>
        <begin position="267"/>
        <end position="287"/>
    </location>
</feature>
<feature type="transmembrane region" description="Helical" evidence="24">
    <location>
        <begin position="147"/>
        <end position="167"/>
    </location>
</feature>
<evidence type="ECO:0000256" key="14">
    <source>
        <dbReference type="ARBA" id="ARBA00023098"/>
    </source>
</evidence>
<evidence type="ECO:0000256" key="15">
    <source>
        <dbReference type="ARBA" id="ARBA00023136"/>
    </source>
</evidence>
<evidence type="ECO:0000256" key="13">
    <source>
        <dbReference type="ARBA" id="ARBA00022989"/>
    </source>
</evidence>
<evidence type="ECO:0000256" key="22">
    <source>
        <dbReference type="ARBA" id="ARBA00032743"/>
    </source>
</evidence>
<evidence type="ECO:0000256" key="9">
    <source>
        <dbReference type="ARBA" id="ARBA00022516"/>
    </source>
</evidence>
<evidence type="ECO:0000256" key="12">
    <source>
        <dbReference type="ARBA" id="ARBA00022695"/>
    </source>
</evidence>
<evidence type="ECO:0000256" key="5">
    <source>
        <dbReference type="ARBA" id="ARBA00010185"/>
    </source>
</evidence>
<evidence type="ECO:0000256" key="11">
    <source>
        <dbReference type="ARBA" id="ARBA00022692"/>
    </source>
</evidence>
<comment type="pathway">
    <text evidence="4">Lipid metabolism.</text>
</comment>
<keyword evidence="16" id="KW-0594">Phospholipid biosynthesis</keyword>
<evidence type="ECO:0000256" key="2">
    <source>
        <dbReference type="ARBA" id="ARBA00004651"/>
    </source>
</evidence>
<evidence type="ECO:0000256" key="20">
    <source>
        <dbReference type="ARBA" id="ARBA00032253"/>
    </source>
</evidence>
<keyword evidence="14" id="KW-0443">Lipid metabolism</keyword>
<evidence type="ECO:0000256" key="19">
    <source>
        <dbReference type="ARBA" id="ARBA00031825"/>
    </source>
</evidence>
<evidence type="ECO:0000256" key="23">
    <source>
        <dbReference type="ARBA" id="ARBA00033406"/>
    </source>
</evidence>
<comment type="subcellular location">
    <subcellularLocation>
        <location evidence="2">Cell membrane</location>
        <topology evidence="2">Multi-pass membrane protein</topology>
    </subcellularLocation>
</comment>
<evidence type="ECO:0000256" key="8">
    <source>
        <dbReference type="ARBA" id="ARBA00022475"/>
    </source>
</evidence>
<feature type="transmembrane region" description="Helical" evidence="24">
    <location>
        <begin position="64"/>
        <end position="82"/>
    </location>
</feature>
<keyword evidence="11 24" id="KW-0812">Transmembrane</keyword>
<evidence type="ECO:0000256" key="1">
    <source>
        <dbReference type="ARBA" id="ARBA00001698"/>
    </source>
</evidence>
<dbReference type="GO" id="GO:0005886">
    <property type="term" value="C:plasma membrane"/>
    <property type="evidence" value="ECO:0007669"/>
    <property type="project" value="UniProtKB-SubCell"/>
</dbReference>
<comment type="catalytic activity">
    <reaction evidence="1">
        <text>a 1,2-diacyl-sn-glycero-3-phosphate + CTP + H(+) = a CDP-1,2-diacyl-sn-glycerol + diphosphate</text>
        <dbReference type="Rhea" id="RHEA:16229"/>
        <dbReference type="ChEBI" id="CHEBI:15378"/>
        <dbReference type="ChEBI" id="CHEBI:33019"/>
        <dbReference type="ChEBI" id="CHEBI:37563"/>
        <dbReference type="ChEBI" id="CHEBI:58332"/>
        <dbReference type="ChEBI" id="CHEBI:58608"/>
        <dbReference type="EC" id="2.7.7.41"/>
    </reaction>
</comment>
<proteinExistence type="inferred from homology"/>
<keyword evidence="13 24" id="KW-1133">Transmembrane helix</keyword>
<evidence type="ECO:0000313" key="26">
    <source>
        <dbReference type="Proteomes" id="UP000321291"/>
    </source>
</evidence>
<dbReference type="KEGG" id="agi:FSB73_09310"/>
<gene>
    <name evidence="25" type="ORF">FSB73_09310</name>
</gene>
<protein>
    <recommendedName>
        <fullName evidence="7">Phosphatidate cytidylyltransferase</fullName>
        <ecNumber evidence="6">2.7.7.41</ecNumber>
    </recommendedName>
    <alternativeName>
        <fullName evidence="20">CDP-DAG synthase</fullName>
    </alternativeName>
    <alternativeName>
        <fullName evidence="22">CDP-DG synthase</fullName>
    </alternativeName>
    <alternativeName>
        <fullName evidence="18">CDP-diacylglycerol synthase</fullName>
    </alternativeName>
    <alternativeName>
        <fullName evidence="21">CDP-diglyceride pyrophosphorylase</fullName>
    </alternativeName>
    <alternativeName>
        <fullName evidence="23">CDP-diglyceride synthase</fullName>
    </alternativeName>
    <alternativeName>
        <fullName evidence="19">CTP:phosphatidate cytidylyltransferase</fullName>
    </alternativeName>
</protein>
<dbReference type="Pfam" id="PF01148">
    <property type="entry name" value="CTP_transf_1"/>
    <property type="match status" value="1"/>
</dbReference>
<dbReference type="PANTHER" id="PTHR46382">
    <property type="entry name" value="PHOSPHATIDATE CYTIDYLYLTRANSFERASE"/>
    <property type="match status" value="1"/>
</dbReference>
<evidence type="ECO:0000256" key="21">
    <source>
        <dbReference type="ARBA" id="ARBA00032396"/>
    </source>
</evidence>
<evidence type="ECO:0000256" key="6">
    <source>
        <dbReference type="ARBA" id="ARBA00012487"/>
    </source>
</evidence>
<evidence type="ECO:0000313" key="25">
    <source>
        <dbReference type="EMBL" id="QEC71834.1"/>
    </source>
</evidence>
<dbReference type="RefSeq" id="WP_146781232.1">
    <property type="nucleotide sequence ID" value="NZ_CP042434.1"/>
</dbReference>
<dbReference type="GO" id="GO:0016024">
    <property type="term" value="P:CDP-diacylglycerol biosynthetic process"/>
    <property type="evidence" value="ECO:0007669"/>
    <property type="project" value="TreeGrafter"/>
</dbReference>
<feature type="transmembrane region" description="Helical" evidence="24">
    <location>
        <begin position="195"/>
        <end position="214"/>
    </location>
</feature>
<evidence type="ECO:0000256" key="16">
    <source>
        <dbReference type="ARBA" id="ARBA00023209"/>
    </source>
</evidence>
<keyword evidence="8" id="KW-1003">Cell membrane</keyword>
<keyword evidence="15 24" id="KW-0472">Membrane</keyword>
<accession>A0A5B8VJV3</accession>
<dbReference type="PANTHER" id="PTHR46382:SF1">
    <property type="entry name" value="PHOSPHATIDATE CYTIDYLYLTRANSFERASE"/>
    <property type="match status" value="1"/>
</dbReference>
<sequence>MAINQKVFKTRALTAVIFVAVMLCGLLINEWSFSLLFFIIHWGCWTEFDALFKKISPAYNTADLRITSLPKLIGSGFLIYCLPHKYSIYNVAFDFVGILIMVVGAVKFISLWLRAGALKQIILKVAILGLLYISLSWGLMIHLRFSYFLAYPLGWVVALTLVGAIWINDTMQYIVGSLIGKTPFSKISPNKTLEGTIGGSLLCIATVTAIGYYFVEKDMIWLFLVVSTIAAVIGTLGDLLESKIKRLAGVKDSGHFMPGHGGFLDRFDSLILATPFVVLVVTFVFGLR</sequence>
<reference evidence="25 26" key="1">
    <citation type="journal article" date="2017" name="Int. J. Syst. Evol. Microbiol.">
        <title>Arachidicoccus ginsenosidivorans sp. nov., with ginsenoside-converting activity isolated from ginseng cultivating soil.</title>
        <authorList>
            <person name="Siddiqi M.Z."/>
            <person name="Aslam Z."/>
            <person name="Im W.T."/>
        </authorList>
    </citation>
    <scope>NUCLEOTIDE SEQUENCE [LARGE SCALE GENOMIC DNA]</scope>
    <source>
        <strain evidence="25 26">Gsoil 809</strain>
    </source>
</reference>
<feature type="transmembrane region" description="Helical" evidence="24">
    <location>
        <begin position="220"/>
        <end position="240"/>
    </location>
</feature>
<dbReference type="EMBL" id="CP042434">
    <property type="protein sequence ID" value="QEC71834.1"/>
    <property type="molecule type" value="Genomic_DNA"/>
</dbReference>
<evidence type="ECO:0000256" key="3">
    <source>
        <dbReference type="ARBA" id="ARBA00005119"/>
    </source>
</evidence>
<evidence type="ECO:0000256" key="4">
    <source>
        <dbReference type="ARBA" id="ARBA00005189"/>
    </source>
</evidence>